<dbReference type="SMART" id="SM00822">
    <property type="entry name" value="PKS_KR"/>
    <property type="match status" value="1"/>
</dbReference>
<dbReference type="InterPro" id="IPR036291">
    <property type="entry name" value="NAD(P)-bd_dom_sf"/>
</dbReference>
<dbReference type="EMBL" id="CACSIP010000010">
    <property type="protein sequence ID" value="CAA0105595.1"/>
    <property type="molecule type" value="Genomic_DNA"/>
</dbReference>
<keyword evidence="6" id="KW-1185">Reference proteome</keyword>
<dbReference type="OrthoDB" id="9810734at2"/>
<dbReference type="PROSITE" id="PS00061">
    <property type="entry name" value="ADH_SHORT"/>
    <property type="match status" value="1"/>
</dbReference>
<comment type="similarity">
    <text evidence="1 3">Belongs to the short-chain dehydrogenases/reductases (SDR) family.</text>
</comment>
<dbReference type="InterPro" id="IPR057326">
    <property type="entry name" value="KR_dom"/>
</dbReference>
<dbReference type="InterPro" id="IPR020904">
    <property type="entry name" value="Sc_DH/Rdtase_CS"/>
</dbReference>
<dbReference type="InterPro" id="IPR002347">
    <property type="entry name" value="SDR_fam"/>
</dbReference>
<dbReference type="Proteomes" id="UP000430146">
    <property type="component" value="Unassembled WGS sequence"/>
</dbReference>
<dbReference type="AlphaFoldDB" id="A0A5S9PMJ7"/>
<dbReference type="Pfam" id="PF00106">
    <property type="entry name" value="adh_short"/>
    <property type="match status" value="1"/>
</dbReference>
<dbReference type="PANTHER" id="PTHR44196">
    <property type="entry name" value="DEHYDROGENASE/REDUCTASE SDR FAMILY MEMBER 7B"/>
    <property type="match status" value="1"/>
</dbReference>
<name>A0A5S9PMJ7_MYCVN</name>
<dbReference type="SUPFAM" id="SSF51735">
    <property type="entry name" value="NAD(P)-binding Rossmann-fold domains"/>
    <property type="match status" value="1"/>
</dbReference>
<protein>
    <submittedName>
        <fullName evidence="5">3alpha-hydroxy bile acid-CoA-ester 3-dehydrogenase 1/3</fullName>
        <ecNumber evidence="5">1.1.1.395</ecNumber>
    </submittedName>
</protein>
<evidence type="ECO:0000259" key="4">
    <source>
        <dbReference type="SMART" id="SM00822"/>
    </source>
</evidence>
<evidence type="ECO:0000256" key="1">
    <source>
        <dbReference type="ARBA" id="ARBA00006484"/>
    </source>
</evidence>
<reference evidence="5 6" key="1">
    <citation type="submission" date="2019-11" db="EMBL/GenBank/DDBJ databases">
        <authorList>
            <person name="Holert J."/>
        </authorList>
    </citation>
    <scope>NUCLEOTIDE SEQUENCE [LARGE SCALE GENOMIC DNA]</scope>
    <source>
        <strain evidence="5">BC8_1</strain>
    </source>
</reference>
<dbReference type="GO" id="GO:0016020">
    <property type="term" value="C:membrane"/>
    <property type="evidence" value="ECO:0007669"/>
    <property type="project" value="TreeGrafter"/>
</dbReference>
<dbReference type="PRINTS" id="PR00081">
    <property type="entry name" value="GDHRDH"/>
</dbReference>
<proteinExistence type="inferred from homology"/>
<keyword evidence="2 5" id="KW-0560">Oxidoreductase</keyword>
<dbReference type="EC" id="1.1.1.395" evidence="5"/>
<sequence length="244" mass="25744">MTRRGESVQVVLITGGTSGIGLSLAEAFLAQGAAVAVCGRSTAALERFSRAHPNALAVQADVTSTEARIAMLDAVAARFGRLDVLINNAGIFVNRDFTEAPDATKDLEQELALNLTAPIQLTGDVLSRWPEISAIVFVTSGFALISPTRAPTYGAAKAGLHGFAEALRRQLAPNTHVLELLPPATDTPMNADFTGKKTSPAEVAAVTLKALEHRRSMALPGPTKLLPTLLRIAPNTIKRSVSKM</sequence>
<feature type="domain" description="Ketoreductase" evidence="4">
    <location>
        <begin position="9"/>
        <end position="187"/>
    </location>
</feature>
<dbReference type="RefSeq" id="WP_159229840.1">
    <property type="nucleotide sequence ID" value="NZ_CACSIP010000010.1"/>
</dbReference>
<organism evidence="5 6">
    <name type="scientific">Mycolicibacterium vanbaalenii</name>
    <name type="common">Mycobacterium vanbaalenii</name>
    <dbReference type="NCBI Taxonomy" id="110539"/>
    <lineage>
        <taxon>Bacteria</taxon>
        <taxon>Bacillati</taxon>
        <taxon>Actinomycetota</taxon>
        <taxon>Actinomycetes</taxon>
        <taxon>Mycobacteriales</taxon>
        <taxon>Mycobacteriaceae</taxon>
        <taxon>Mycolicibacterium</taxon>
    </lineage>
</organism>
<evidence type="ECO:0000256" key="2">
    <source>
        <dbReference type="ARBA" id="ARBA00023002"/>
    </source>
</evidence>
<gene>
    <name evidence="5" type="primary">baiA1</name>
    <name evidence="5" type="ORF">AELLOGFF_03577</name>
</gene>
<dbReference type="GO" id="GO:0033792">
    <property type="term" value="F:3alpha-hydroxy bile acid-CoA-ester 3-dehydrogenase activity"/>
    <property type="evidence" value="ECO:0007669"/>
    <property type="project" value="UniProtKB-EC"/>
</dbReference>
<evidence type="ECO:0000313" key="5">
    <source>
        <dbReference type="EMBL" id="CAA0105595.1"/>
    </source>
</evidence>
<dbReference type="PRINTS" id="PR00080">
    <property type="entry name" value="SDRFAMILY"/>
</dbReference>
<evidence type="ECO:0000313" key="6">
    <source>
        <dbReference type="Proteomes" id="UP000430146"/>
    </source>
</evidence>
<dbReference type="PANTHER" id="PTHR44196:SF1">
    <property type="entry name" value="DEHYDROGENASE_REDUCTASE SDR FAMILY MEMBER 7B"/>
    <property type="match status" value="1"/>
</dbReference>
<accession>A0A5S9PMJ7</accession>
<dbReference type="Gene3D" id="3.40.50.720">
    <property type="entry name" value="NAD(P)-binding Rossmann-like Domain"/>
    <property type="match status" value="1"/>
</dbReference>
<evidence type="ECO:0000256" key="3">
    <source>
        <dbReference type="RuleBase" id="RU000363"/>
    </source>
</evidence>